<evidence type="ECO:0000256" key="4">
    <source>
        <dbReference type="ARBA" id="ARBA00022679"/>
    </source>
</evidence>
<evidence type="ECO:0000256" key="9">
    <source>
        <dbReference type="ARBA" id="ARBA00031434"/>
    </source>
</evidence>
<dbReference type="Proteomes" id="UP001286313">
    <property type="component" value="Unassembled WGS sequence"/>
</dbReference>
<keyword evidence="3" id="KW-0328">Glycosyltransferase</keyword>
<dbReference type="Pfam" id="PF00534">
    <property type="entry name" value="Glycos_transf_1"/>
    <property type="match status" value="1"/>
</dbReference>
<evidence type="ECO:0000256" key="1">
    <source>
        <dbReference type="ARBA" id="ARBA00004389"/>
    </source>
</evidence>
<evidence type="ECO:0000313" key="15">
    <source>
        <dbReference type="EMBL" id="KAK3870185.1"/>
    </source>
</evidence>
<comment type="caution">
    <text evidence="15">The sequence shown here is derived from an EMBL/GenBank/DDBJ whole genome shotgun (WGS) entry which is preliminary data.</text>
</comment>
<evidence type="ECO:0000256" key="13">
    <source>
        <dbReference type="SAM" id="MobiDB-lite"/>
    </source>
</evidence>
<feature type="compositionally biased region" description="Basic and acidic residues" evidence="13">
    <location>
        <begin position="13"/>
        <end position="26"/>
    </location>
</feature>
<keyword evidence="4" id="KW-0808">Transferase</keyword>
<feature type="compositionally biased region" description="Acidic residues" evidence="13">
    <location>
        <begin position="1"/>
        <end position="12"/>
    </location>
</feature>
<evidence type="ECO:0000256" key="6">
    <source>
        <dbReference type="ARBA" id="ARBA00022824"/>
    </source>
</evidence>
<evidence type="ECO:0000259" key="14">
    <source>
        <dbReference type="Pfam" id="PF00534"/>
    </source>
</evidence>
<evidence type="ECO:0000256" key="10">
    <source>
        <dbReference type="ARBA" id="ARBA00031566"/>
    </source>
</evidence>
<keyword evidence="5" id="KW-0812">Transmembrane</keyword>
<dbReference type="PANTHER" id="PTHR13036:SF0">
    <property type="entry name" value="CHITOBIOSYLDIPHOSPHODOLICHOL BETA-MANNOSYLTRANSFERASE"/>
    <property type="match status" value="1"/>
</dbReference>
<comment type="subcellular location">
    <subcellularLocation>
        <location evidence="1">Endoplasmic reticulum membrane</location>
        <topology evidence="1">Single-pass membrane protein</topology>
    </subcellularLocation>
</comment>
<feature type="domain" description="Glycosyl transferase family 1" evidence="14">
    <location>
        <begin position="298"/>
        <end position="417"/>
    </location>
</feature>
<evidence type="ECO:0000256" key="5">
    <source>
        <dbReference type="ARBA" id="ARBA00022692"/>
    </source>
</evidence>
<dbReference type="EMBL" id="JAWQEG010002707">
    <property type="protein sequence ID" value="KAK3870185.1"/>
    <property type="molecule type" value="Genomic_DNA"/>
</dbReference>
<keyword evidence="7" id="KW-1133">Transmembrane helix</keyword>
<evidence type="ECO:0000256" key="12">
    <source>
        <dbReference type="ARBA" id="ARBA00045071"/>
    </source>
</evidence>
<evidence type="ECO:0000256" key="2">
    <source>
        <dbReference type="ARBA" id="ARBA00004922"/>
    </source>
</evidence>
<evidence type="ECO:0000256" key="11">
    <source>
        <dbReference type="ARBA" id="ARBA00033088"/>
    </source>
</evidence>
<evidence type="ECO:0000256" key="8">
    <source>
        <dbReference type="ARBA" id="ARBA00023136"/>
    </source>
</evidence>
<comment type="catalytic activity">
    <reaction evidence="12">
        <text>an N,N'-diacetylchitobiosyl-diphospho-di-trans,poly-cis-dolichol + GDP-alpha-D-mannose = a beta-D-Man-(1-&gt;4)-beta-D-GlcNAc-(1-&gt;4)-alpha-D-GlcNAc-diphospho-di-trans,poly-cis-dolichol + GDP + H(+)</text>
        <dbReference type="Rhea" id="RHEA:13865"/>
        <dbReference type="Rhea" id="RHEA-COMP:19510"/>
        <dbReference type="Rhea" id="RHEA-COMP:19511"/>
        <dbReference type="ChEBI" id="CHEBI:15378"/>
        <dbReference type="ChEBI" id="CHEBI:57269"/>
        <dbReference type="ChEBI" id="CHEBI:57527"/>
        <dbReference type="ChEBI" id="CHEBI:58189"/>
        <dbReference type="ChEBI" id="CHEBI:58472"/>
        <dbReference type="EC" id="2.4.1.142"/>
    </reaction>
    <physiologicalReaction direction="left-to-right" evidence="12">
        <dbReference type="Rhea" id="RHEA:13866"/>
    </physiologicalReaction>
</comment>
<sequence>MSSDDDQDQEHDEEQKHETEESECERGHVSVVVLGDLGHSPRMTYHALSLSQEGYEVNLVGYAGSKPQEDLLNDQHITLTYMRPPPNLSNTGVPKILSFVFKVLWQSLVLFFTLIMGPRAKALLLQNPPGVPAMPVCWFYCFLTRTKFFIDWHNYGYTILALSLRKSHPLVFIYRMTEKVFGKLAHGGLCVTKAMKVDLESNWGIHRVTVLYDRPAERFHSLTLEEKHNLFLKLSSSFPCFSSDDPDKTAFTERYADGRLDLCEDRPALLVSSTSWTEDEDFSILFHALQDYENVRQEFPDHYPRLVVVVTGKGPMKEYYTSLVENQHWTNVVLLTPWLTAEDYPKLLASADLGVCLHFSSSGLDLPMKVVDMFGSGLPVAAISYLALPELVKHNENGLIFKTKEELANLLQDWFRGFPRETAIKETYYDFYKNIDEFRRLQWHPCWTCNALPLFGQDGNVAKHN</sequence>
<feature type="region of interest" description="Disordered" evidence="13">
    <location>
        <begin position="1"/>
        <end position="26"/>
    </location>
</feature>
<gene>
    <name evidence="15" type="ORF">Pcinc_024555</name>
</gene>
<dbReference type="SUPFAM" id="SSF53756">
    <property type="entry name" value="UDP-Glycosyltransferase/glycogen phosphorylase"/>
    <property type="match status" value="1"/>
</dbReference>
<evidence type="ECO:0000256" key="3">
    <source>
        <dbReference type="ARBA" id="ARBA00022676"/>
    </source>
</evidence>
<comment type="pathway">
    <text evidence="2">Protein modification; protein glycosylation.</text>
</comment>
<dbReference type="GO" id="GO:0000030">
    <property type="term" value="F:mannosyltransferase activity"/>
    <property type="evidence" value="ECO:0007669"/>
    <property type="project" value="InterPro"/>
</dbReference>
<keyword evidence="16" id="KW-1185">Reference proteome</keyword>
<evidence type="ECO:0000313" key="16">
    <source>
        <dbReference type="Proteomes" id="UP001286313"/>
    </source>
</evidence>
<proteinExistence type="predicted"/>
<dbReference type="InterPro" id="IPR001296">
    <property type="entry name" value="Glyco_trans_1"/>
</dbReference>
<dbReference type="Gene3D" id="3.40.50.2000">
    <property type="entry name" value="Glycogen Phosphorylase B"/>
    <property type="match status" value="1"/>
</dbReference>
<organism evidence="15 16">
    <name type="scientific">Petrolisthes cinctipes</name>
    <name type="common">Flat porcelain crab</name>
    <dbReference type="NCBI Taxonomy" id="88211"/>
    <lineage>
        <taxon>Eukaryota</taxon>
        <taxon>Metazoa</taxon>
        <taxon>Ecdysozoa</taxon>
        <taxon>Arthropoda</taxon>
        <taxon>Crustacea</taxon>
        <taxon>Multicrustacea</taxon>
        <taxon>Malacostraca</taxon>
        <taxon>Eumalacostraca</taxon>
        <taxon>Eucarida</taxon>
        <taxon>Decapoda</taxon>
        <taxon>Pleocyemata</taxon>
        <taxon>Anomura</taxon>
        <taxon>Galatheoidea</taxon>
        <taxon>Porcellanidae</taxon>
        <taxon>Petrolisthes</taxon>
    </lineage>
</organism>
<accession>A0AAE1FB48</accession>
<keyword evidence="8" id="KW-0472">Membrane</keyword>
<reference evidence="15" key="1">
    <citation type="submission" date="2023-10" db="EMBL/GenBank/DDBJ databases">
        <title>Genome assemblies of two species of porcelain crab, Petrolisthes cinctipes and Petrolisthes manimaculis (Anomura: Porcellanidae).</title>
        <authorList>
            <person name="Angst P."/>
        </authorList>
    </citation>
    <scope>NUCLEOTIDE SEQUENCE</scope>
    <source>
        <strain evidence="15">PB745_01</strain>
        <tissue evidence="15">Gill</tissue>
    </source>
</reference>
<name>A0AAE1FB48_PETCI</name>
<dbReference type="PANTHER" id="PTHR13036">
    <property type="entry name" value="BETA1,4 MANNOSYLTRANSFERASE"/>
    <property type="match status" value="1"/>
</dbReference>
<evidence type="ECO:0000256" key="7">
    <source>
        <dbReference type="ARBA" id="ARBA00022989"/>
    </source>
</evidence>
<dbReference type="InterPro" id="IPR026051">
    <property type="entry name" value="ALG1-like"/>
</dbReference>
<dbReference type="AlphaFoldDB" id="A0AAE1FB48"/>
<protein>
    <recommendedName>
        <fullName evidence="10">Beta-1,4-mannosyltransferase</fullName>
    </recommendedName>
    <alternativeName>
        <fullName evidence="11">GDP-Man:GlcNAc2-PP-dolichol mannosyltransferase</fullName>
    </alternativeName>
    <alternativeName>
        <fullName evidence="9">GDP-mannose-dolichol diphosphochitobiose mannosyltransferase</fullName>
    </alternativeName>
</protein>
<dbReference type="GO" id="GO:0005789">
    <property type="term" value="C:endoplasmic reticulum membrane"/>
    <property type="evidence" value="ECO:0007669"/>
    <property type="project" value="UniProtKB-SubCell"/>
</dbReference>
<keyword evidence="6" id="KW-0256">Endoplasmic reticulum</keyword>